<feature type="region of interest" description="Disordered" evidence="6">
    <location>
        <begin position="630"/>
        <end position="665"/>
    </location>
</feature>
<dbReference type="Proteomes" id="UP001165190">
    <property type="component" value="Unassembled WGS sequence"/>
</dbReference>
<evidence type="ECO:0000313" key="11">
    <source>
        <dbReference type="Proteomes" id="UP001165190"/>
    </source>
</evidence>
<keyword evidence="4" id="KW-0804">Transcription</keyword>
<feature type="region of interest" description="Disordered" evidence="6">
    <location>
        <begin position="103"/>
        <end position="124"/>
    </location>
</feature>
<dbReference type="InterPro" id="IPR029071">
    <property type="entry name" value="Ubiquitin-like_domsf"/>
</dbReference>
<gene>
    <name evidence="10" type="ORF">HRI_002384600</name>
</gene>
<evidence type="ECO:0000313" key="10">
    <source>
        <dbReference type="EMBL" id="GMI87153.1"/>
    </source>
</evidence>
<dbReference type="OrthoDB" id="2020981at2759"/>
<dbReference type="SUPFAM" id="SSF54236">
    <property type="entry name" value="Ubiquitin-like"/>
    <property type="match status" value="1"/>
</dbReference>
<evidence type="ECO:0000256" key="6">
    <source>
        <dbReference type="SAM" id="MobiDB-lite"/>
    </source>
</evidence>
<dbReference type="PANTHER" id="PTHR21717">
    <property type="entry name" value="TELOMERIC REPEAT BINDING PROTEIN"/>
    <property type="match status" value="1"/>
</dbReference>
<keyword evidence="3" id="KW-0238">DNA-binding</keyword>
<evidence type="ECO:0000259" key="8">
    <source>
        <dbReference type="PROSITE" id="PS50090"/>
    </source>
</evidence>
<feature type="domain" description="Ubiquitin-like" evidence="7">
    <location>
        <begin position="356"/>
        <end position="421"/>
    </location>
</feature>
<evidence type="ECO:0000259" key="7">
    <source>
        <dbReference type="PROSITE" id="PS50053"/>
    </source>
</evidence>
<feature type="region of interest" description="Disordered" evidence="6">
    <location>
        <begin position="164"/>
        <end position="201"/>
    </location>
</feature>
<protein>
    <submittedName>
        <fullName evidence="10">Telomeric DNA binding protein 1, H-PROTEIN PROMOTE</fullName>
    </submittedName>
</protein>
<dbReference type="AlphaFoldDB" id="A0A9W7M449"/>
<dbReference type="Pfam" id="PF23603">
    <property type="entry name" value="Ubiquitin_TPR1"/>
    <property type="match status" value="1"/>
</dbReference>
<feature type="domain" description="HTH myb-type" evidence="9">
    <location>
        <begin position="543"/>
        <end position="602"/>
    </location>
</feature>
<dbReference type="FunFam" id="1.10.246.220:FF:000001">
    <property type="entry name" value="Telomere repeat-binding protein 1"/>
    <property type="match status" value="1"/>
</dbReference>
<feature type="compositionally biased region" description="Polar residues" evidence="6">
    <location>
        <begin position="656"/>
        <end position="665"/>
    </location>
</feature>
<evidence type="ECO:0000256" key="4">
    <source>
        <dbReference type="ARBA" id="ARBA00023163"/>
    </source>
</evidence>
<comment type="subcellular location">
    <subcellularLocation>
        <location evidence="1">Nucleus</location>
    </subcellularLocation>
</comment>
<sequence>MVFKKRFDYGFNTFNVRNVPRAPRSNRRCRSRQAVEDSQICAFELLASLAGQLLQESESSASSNASGAHDRVSIGNDVVKREIHSDDDKPLKIEFVEQGSCEASAAASESTTENNDNVKEIHGDRDLCSPDLRDLCDGKSENGFKQERDAKGLDIGKSSIASTCPLKDPVELPMTFPSPDNSKRDVKLPSRKGPIPNASFSRHRNIKLGSKDDDENFSRFNRLSYRFKASRPPARIGDRRIRKLLTSKYWKAGPKLKDYEHSKADGRMKPLYRKRKAYYNYDRYQYDTLCKRRKFFDRSSIVTSDGGISSESVCNSPEKVVDGDKGSSASMLHEARGLPPLLTGNKAPHQSKNSHVKFSIKSFRIPELYIEVPESATVGSLKRTVMEAVSALLGGGIRVGVLLQGKKVRDDNRTLSQTGISCADNLDSLGFTLEPGPTKAPPPVCSEEPPLPISCDISPQTLTSFPANPVVDTGISDATPDLLLLTNSAHPVDTNHEPVSSQTDVLTDQSLSESRALVPVSAMNVEALNVIPASPKVRKPELAQRRTRRPFSVLEVEALVQAVEELGTGRWRDIKLRAFENADHRTYVDLKDKWKTLVHTAKISPQQRRGEPVPQELLDRVLTAHAYWSQHQAKQQGKHQPGTLRITDTESDRNGVATTAATVSM</sequence>
<proteinExistence type="predicted"/>
<evidence type="ECO:0000256" key="3">
    <source>
        <dbReference type="ARBA" id="ARBA00023125"/>
    </source>
</evidence>
<dbReference type="EMBL" id="BSYR01000022">
    <property type="protein sequence ID" value="GMI87153.1"/>
    <property type="molecule type" value="Genomic_DNA"/>
</dbReference>
<keyword evidence="2" id="KW-0805">Transcription regulation</keyword>
<name>A0A9W7M449_HIBTR</name>
<evidence type="ECO:0000256" key="1">
    <source>
        <dbReference type="ARBA" id="ARBA00004123"/>
    </source>
</evidence>
<feature type="compositionally biased region" description="Low complexity" evidence="6">
    <location>
        <begin position="103"/>
        <end position="113"/>
    </location>
</feature>
<reference evidence="10" key="1">
    <citation type="submission" date="2023-05" db="EMBL/GenBank/DDBJ databases">
        <title>Genome and transcriptome analyses reveal genes involved in the formation of fine ridges on petal epidermal cells in Hibiscus trionum.</title>
        <authorList>
            <person name="Koshimizu S."/>
            <person name="Masuda S."/>
            <person name="Ishii T."/>
            <person name="Shirasu K."/>
            <person name="Hoshino A."/>
            <person name="Arita M."/>
        </authorList>
    </citation>
    <scope>NUCLEOTIDE SEQUENCE</scope>
    <source>
        <strain evidence="10">Hamamatsu line</strain>
    </source>
</reference>
<evidence type="ECO:0000256" key="5">
    <source>
        <dbReference type="ARBA" id="ARBA00023242"/>
    </source>
</evidence>
<dbReference type="InterPro" id="IPR001005">
    <property type="entry name" value="SANT/Myb"/>
</dbReference>
<dbReference type="SMART" id="SM00717">
    <property type="entry name" value="SANT"/>
    <property type="match status" value="1"/>
</dbReference>
<dbReference type="InterPro" id="IPR031105">
    <property type="entry name" value="TRP_plant"/>
</dbReference>
<organism evidence="10 11">
    <name type="scientific">Hibiscus trionum</name>
    <name type="common">Flower of an hour</name>
    <dbReference type="NCBI Taxonomy" id="183268"/>
    <lineage>
        <taxon>Eukaryota</taxon>
        <taxon>Viridiplantae</taxon>
        <taxon>Streptophyta</taxon>
        <taxon>Embryophyta</taxon>
        <taxon>Tracheophyta</taxon>
        <taxon>Spermatophyta</taxon>
        <taxon>Magnoliopsida</taxon>
        <taxon>eudicotyledons</taxon>
        <taxon>Gunneridae</taxon>
        <taxon>Pentapetalae</taxon>
        <taxon>rosids</taxon>
        <taxon>malvids</taxon>
        <taxon>Malvales</taxon>
        <taxon>Malvaceae</taxon>
        <taxon>Malvoideae</taxon>
        <taxon>Hibiscus</taxon>
    </lineage>
</organism>
<keyword evidence="5" id="KW-0539">Nucleus</keyword>
<evidence type="ECO:0000256" key="2">
    <source>
        <dbReference type="ARBA" id="ARBA00023015"/>
    </source>
</evidence>
<comment type="caution">
    <text evidence="10">The sequence shown here is derived from an EMBL/GenBank/DDBJ whole genome shotgun (WGS) entry which is preliminary data.</text>
</comment>
<dbReference type="PANTHER" id="PTHR21717:SF73">
    <property type="entry name" value="TELOMERE-BINDING PROTEIN, PUTATIVE-RELATED"/>
    <property type="match status" value="1"/>
</dbReference>
<dbReference type="SUPFAM" id="SSF46689">
    <property type="entry name" value="Homeodomain-like"/>
    <property type="match status" value="1"/>
</dbReference>
<keyword evidence="11" id="KW-1185">Reference proteome</keyword>
<dbReference type="InterPro" id="IPR000626">
    <property type="entry name" value="Ubiquitin-like_dom"/>
</dbReference>
<dbReference type="InterPro" id="IPR017930">
    <property type="entry name" value="Myb_dom"/>
</dbReference>
<dbReference type="GO" id="GO:0042162">
    <property type="term" value="F:telomeric DNA binding"/>
    <property type="evidence" value="ECO:0007669"/>
    <property type="project" value="UniProtKB-ARBA"/>
</dbReference>
<accession>A0A9W7M449</accession>
<dbReference type="CDD" id="cd11660">
    <property type="entry name" value="SANT_TRF"/>
    <property type="match status" value="1"/>
</dbReference>
<dbReference type="GO" id="GO:0005634">
    <property type="term" value="C:nucleus"/>
    <property type="evidence" value="ECO:0007669"/>
    <property type="project" value="UniProtKB-SubCell"/>
</dbReference>
<dbReference type="Gene3D" id="1.10.246.220">
    <property type="match status" value="1"/>
</dbReference>
<dbReference type="PROSITE" id="PS50053">
    <property type="entry name" value="UBIQUITIN_2"/>
    <property type="match status" value="1"/>
</dbReference>
<dbReference type="InterPro" id="IPR057625">
    <property type="entry name" value="TPR1-6-like_ubiquitin"/>
</dbReference>
<evidence type="ECO:0000259" key="9">
    <source>
        <dbReference type="PROSITE" id="PS51294"/>
    </source>
</evidence>
<dbReference type="PROSITE" id="PS50090">
    <property type="entry name" value="MYB_LIKE"/>
    <property type="match status" value="1"/>
</dbReference>
<dbReference type="InterPro" id="IPR009057">
    <property type="entry name" value="Homeodomain-like_sf"/>
</dbReference>
<feature type="domain" description="Myb-like" evidence="8">
    <location>
        <begin position="543"/>
        <end position="598"/>
    </location>
</feature>
<dbReference type="PROSITE" id="PS51294">
    <property type="entry name" value="HTH_MYB"/>
    <property type="match status" value="1"/>
</dbReference>